<organism evidence="1 2">
    <name type="scientific">Bradyrhizobium guangdongense</name>
    <dbReference type="NCBI Taxonomy" id="1325090"/>
    <lineage>
        <taxon>Bacteria</taxon>
        <taxon>Pseudomonadati</taxon>
        <taxon>Pseudomonadota</taxon>
        <taxon>Alphaproteobacteria</taxon>
        <taxon>Hyphomicrobiales</taxon>
        <taxon>Nitrobacteraceae</taxon>
        <taxon>Bradyrhizobium</taxon>
    </lineage>
</organism>
<dbReference type="Proteomes" id="UP000625079">
    <property type="component" value="Unassembled WGS sequence"/>
</dbReference>
<accession>A0AA88BBM7</accession>
<protein>
    <submittedName>
        <fullName evidence="1">Uncharacterized protein</fullName>
    </submittedName>
</protein>
<reference evidence="1" key="2">
    <citation type="submission" date="2022-12" db="EMBL/GenBank/DDBJ databases">
        <authorList>
            <person name="Sun Q."/>
            <person name="Zhou Y."/>
        </authorList>
    </citation>
    <scope>NUCLEOTIDE SEQUENCE</scope>
    <source>
        <strain evidence="1">CGMCC 1.15034</strain>
    </source>
</reference>
<dbReference type="EMBL" id="BMHC01000019">
    <property type="protein sequence ID" value="GGI31066.1"/>
    <property type="molecule type" value="Genomic_DNA"/>
</dbReference>
<evidence type="ECO:0000313" key="2">
    <source>
        <dbReference type="Proteomes" id="UP000625079"/>
    </source>
</evidence>
<sequence>MLNFVEVFDVMEVNPSSGETVWTGVTGTRAALERDGFMIHPKAGAYCPAEWLDKGGYLDAKLARRHPRPWSI</sequence>
<dbReference type="AlphaFoldDB" id="A0AA88BBM7"/>
<comment type="caution">
    <text evidence="1">The sequence shown here is derived from an EMBL/GenBank/DDBJ whole genome shotgun (WGS) entry which is preliminary data.</text>
</comment>
<name>A0AA88BBM7_9BRAD</name>
<evidence type="ECO:0000313" key="1">
    <source>
        <dbReference type="EMBL" id="GGI31066.1"/>
    </source>
</evidence>
<reference evidence="1" key="1">
    <citation type="journal article" date="2014" name="Int. J. Syst. Evol. Microbiol.">
        <title>Complete genome sequence of Corynebacterium casei LMG S-19264T (=DSM 44701T), isolated from a smear-ripened cheese.</title>
        <authorList>
            <consortium name="US DOE Joint Genome Institute (JGI-PGF)"/>
            <person name="Walter F."/>
            <person name="Albersmeier A."/>
            <person name="Kalinowski J."/>
            <person name="Ruckert C."/>
        </authorList>
    </citation>
    <scope>NUCLEOTIDE SEQUENCE</scope>
    <source>
        <strain evidence="1">CGMCC 1.15034</strain>
    </source>
</reference>
<dbReference type="RefSeq" id="WP_244659443.1">
    <property type="nucleotide sequence ID" value="NZ_BMHC01000019.1"/>
</dbReference>
<gene>
    <name evidence="1" type="ORF">GCM10010987_62570</name>
</gene>
<proteinExistence type="predicted"/>